<proteinExistence type="predicted"/>
<gene>
    <name evidence="1" type="ORF">ADS77_03385</name>
</gene>
<evidence type="ECO:0000313" key="1">
    <source>
        <dbReference type="EMBL" id="KPH64863.1"/>
    </source>
</evidence>
<comment type="caution">
    <text evidence="1">The sequence shown here is derived from an EMBL/GenBank/DDBJ whole genome shotgun (WGS) entry which is preliminary data.</text>
</comment>
<reference evidence="1 2" key="1">
    <citation type="submission" date="2015-08" db="EMBL/GenBank/DDBJ databases">
        <title>Draft Genome Sequence of Pseudoalteromonas porphyrae UCD-SED14.</title>
        <authorList>
            <person name="Coil D.A."/>
            <person name="Jospin G."/>
            <person name="Lee R.D."/>
            <person name="Eisen J.A."/>
        </authorList>
    </citation>
    <scope>NUCLEOTIDE SEQUENCE [LARGE SCALE GENOMIC DNA]</scope>
    <source>
        <strain evidence="1 2">UCD-SED14</strain>
    </source>
</reference>
<organism evidence="1 2">
    <name type="scientific">Pseudoalteromonas porphyrae</name>
    <dbReference type="NCBI Taxonomy" id="187330"/>
    <lineage>
        <taxon>Bacteria</taxon>
        <taxon>Pseudomonadati</taxon>
        <taxon>Pseudomonadota</taxon>
        <taxon>Gammaproteobacteria</taxon>
        <taxon>Alteromonadales</taxon>
        <taxon>Pseudoalteromonadaceae</taxon>
        <taxon>Pseudoalteromonas</taxon>
    </lineage>
</organism>
<accession>A0A0N1EWV9</accession>
<keyword evidence="2" id="KW-1185">Reference proteome</keyword>
<dbReference type="Proteomes" id="UP000037848">
    <property type="component" value="Unassembled WGS sequence"/>
</dbReference>
<dbReference type="PATRIC" id="fig|187330.3.peg.1716"/>
<dbReference type="AlphaFoldDB" id="A0A0N1EWV9"/>
<sequence>MLAIVHDEAECAHCGSHEFTKYGTTARGLKRYKYKACTRTFNSLSGTPLFSMKNKIKGIWFTVKNGINIQSKKLQVN</sequence>
<dbReference type="EMBL" id="LHPH01000003">
    <property type="protein sequence ID" value="KPH64863.1"/>
    <property type="molecule type" value="Genomic_DNA"/>
</dbReference>
<evidence type="ECO:0000313" key="2">
    <source>
        <dbReference type="Proteomes" id="UP000037848"/>
    </source>
</evidence>
<name>A0A0N1EWV9_9GAMM</name>
<protein>
    <submittedName>
        <fullName evidence="1">Uncharacterized protein</fullName>
    </submittedName>
</protein>